<dbReference type="InterPro" id="IPR001849">
    <property type="entry name" value="PH_domain"/>
</dbReference>
<keyword evidence="1" id="KW-0597">Phosphoprotein</keyword>
<proteinExistence type="predicted"/>
<evidence type="ECO:0000313" key="7">
    <source>
        <dbReference type="Proteomes" id="UP000694523"/>
    </source>
</evidence>
<dbReference type="PANTHER" id="PTHR10614:SF9">
    <property type="entry name" value="INSULIN RECEPTOR SUBSTRATE 1-B ISOFORM X1"/>
    <property type="match status" value="1"/>
</dbReference>
<evidence type="ECO:0000313" key="6">
    <source>
        <dbReference type="Ensembl" id="ENSNMLP00000020171.1"/>
    </source>
</evidence>
<feature type="region of interest" description="Disordered" evidence="3">
    <location>
        <begin position="248"/>
        <end position="355"/>
    </location>
</feature>
<feature type="compositionally biased region" description="Polar residues" evidence="3">
    <location>
        <begin position="334"/>
        <end position="355"/>
    </location>
</feature>
<feature type="domain" description="PH" evidence="4">
    <location>
        <begin position="25"/>
        <end position="116"/>
    </location>
</feature>
<dbReference type="GO" id="GO:0008286">
    <property type="term" value="P:insulin receptor signaling pathway"/>
    <property type="evidence" value="ECO:0007669"/>
    <property type="project" value="InterPro"/>
</dbReference>
<organism evidence="6 7">
    <name type="scientific">Neogobius melanostomus</name>
    <name type="common">round goby</name>
    <dbReference type="NCBI Taxonomy" id="47308"/>
    <lineage>
        <taxon>Eukaryota</taxon>
        <taxon>Metazoa</taxon>
        <taxon>Chordata</taxon>
        <taxon>Craniata</taxon>
        <taxon>Vertebrata</taxon>
        <taxon>Euteleostomi</taxon>
        <taxon>Actinopterygii</taxon>
        <taxon>Neopterygii</taxon>
        <taxon>Teleostei</taxon>
        <taxon>Neoteleostei</taxon>
        <taxon>Acanthomorphata</taxon>
        <taxon>Gobiaria</taxon>
        <taxon>Gobiiformes</taxon>
        <taxon>Gobioidei</taxon>
        <taxon>Gobiidae</taxon>
        <taxon>Benthophilinae</taxon>
        <taxon>Neogobiini</taxon>
        <taxon>Neogobius</taxon>
    </lineage>
</organism>
<dbReference type="AlphaFoldDB" id="A0A8C6TE39"/>
<evidence type="ECO:0000259" key="5">
    <source>
        <dbReference type="PROSITE" id="PS51064"/>
    </source>
</evidence>
<dbReference type="InterPro" id="IPR011993">
    <property type="entry name" value="PH-like_dom_sf"/>
</dbReference>
<dbReference type="SMART" id="SM00233">
    <property type="entry name" value="PH"/>
    <property type="match status" value="1"/>
</dbReference>
<dbReference type="SUPFAM" id="SSF50729">
    <property type="entry name" value="PH domain-like"/>
    <property type="match status" value="2"/>
</dbReference>
<dbReference type="SMART" id="SM01244">
    <property type="entry name" value="IRS"/>
    <property type="match status" value="1"/>
</dbReference>
<dbReference type="GO" id="GO:0005158">
    <property type="term" value="F:insulin receptor binding"/>
    <property type="evidence" value="ECO:0007669"/>
    <property type="project" value="InterPro"/>
</dbReference>
<feature type="region of interest" description="Disordered" evidence="3">
    <location>
        <begin position="423"/>
        <end position="442"/>
    </location>
</feature>
<evidence type="ECO:0000256" key="3">
    <source>
        <dbReference type="SAM" id="MobiDB-lite"/>
    </source>
</evidence>
<dbReference type="GO" id="GO:0043548">
    <property type="term" value="F:phosphatidylinositol 3-kinase binding"/>
    <property type="evidence" value="ECO:0007669"/>
    <property type="project" value="TreeGrafter"/>
</dbReference>
<dbReference type="GO" id="GO:0005886">
    <property type="term" value="C:plasma membrane"/>
    <property type="evidence" value="ECO:0007669"/>
    <property type="project" value="TreeGrafter"/>
</dbReference>
<reference evidence="6" key="1">
    <citation type="submission" date="2025-08" db="UniProtKB">
        <authorList>
            <consortium name="Ensembl"/>
        </authorList>
    </citation>
    <scope>IDENTIFICATION</scope>
</reference>
<reference evidence="6" key="2">
    <citation type="submission" date="2025-09" db="UniProtKB">
        <authorList>
            <consortium name="Ensembl"/>
        </authorList>
    </citation>
    <scope>IDENTIFICATION</scope>
</reference>
<evidence type="ECO:0000256" key="2">
    <source>
        <dbReference type="ARBA" id="ARBA00023224"/>
    </source>
</evidence>
<dbReference type="PROSITE" id="PS50003">
    <property type="entry name" value="PH_DOMAIN"/>
    <property type="match status" value="1"/>
</dbReference>
<dbReference type="Pfam" id="PF02174">
    <property type="entry name" value="IRS"/>
    <property type="match status" value="1"/>
</dbReference>
<keyword evidence="2" id="KW-0807">Transducer</keyword>
<dbReference type="Pfam" id="PF00169">
    <property type="entry name" value="PH"/>
    <property type="match status" value="1"/>
</dbReference>
<dbReference type="PANTHER" id="PTHR10614">
    <property type="entry name" value="INSULIN RECEPTOR SUBSTRATE"/>
    <property type="match status" value="1"/>
</dbReference>
<dbReference type="CDD" id="cd01204">
    <property type="entry name" value="PTB_IRS"/>
    <property type="match status" value="1"/>
</dbReference>
<sequence>DGPRGTGRTASVMENQALEPHGCEDVRKSGYLRKQKSMHRRYFVLRSASERGPARLEYYESEKKFRSKTCFNINKRADSKNKHMIVLYTRAESFAVAAESEADQDEWYQSMVDLQCKTSPGMPAGTVYRRSPIHSSPSPLFVPHLSQQVWQVKVWPKGLGQAKNLVGIYRLCLTDKTVNFVKLNSDAAAVVLQLMNVRRCGHSENFFFVEVGRSAVTGPGEFWMQVDDSVVAQNMHETLLEAMKALSEEFRQRSKSQSSSGPGGGATASNPISVPSRRHHPNPPPSQVGFNRPERRLLSKRASLPPMALERLAPRQRRAEEPTDEESADYAIMSRSTSRESFTPTPSSTQRQSVAAGSGYLDVASELKSEGGGGGGSVDVAVDNGYMSMLPGVTQPQALISQSMAVSVPESDSKPADDYMAMTPNNSVSPHSKSDLRTLMAI</sequence>
<dbReference type="SMART" id="SM00310">
    <property type="entry name" value="PTBI"/>
    <property type="match status" value="1"/>
</dbReference>
<evidence type="ECO:0000256" key="1">
    <source>
        <dbReference type="ARBA" id="ARBA00022553"/>
    </source>
</evidence>
<dbReference type="InterPro" id="IPR039011">
    <property type="entry name" value="IRS"/>
</dbReference>
<accession>A0A8C6TE39</accession>
<feature type="domain" description="IRS-type PTB" evidence="5">
    <location>
        <begin position="146"/>
        <end position="250"/>
    </location>
</feature>
<dbReference type="InterPro" id="IPR002404">
    <property type="entry name" value="IRS_PTB"/>
</dbReference>
<dbReference type="CDD" id="cd01257">
    <property type="entry name" value="PH_IRS"/>
    <property type="match status" value="1"/>
</dbReference>
<dbReference type="PRINTS" id="PR00628">
    <property type="entry name" value="INSULINRSI"/>
</dbReference>
<evidence type="ECO:0000259" key="4">
    <source>
        <dbReference type="PROSITE" id="PS50003"/>
    </source>
</evidence>
<dbReference type="Ensembl" id="ENSNMLT00000022638.1">
    <property type="protein sequence ID" value="ENSNMLP00000020171.1"/>
    <property type="gene ID" value="ENSNMLG00000013177.1"/>
</dbReference>
<dbReference type="GO" id="GO:0005829">
    <property type="term" value="C:cytosol"/>
    <property type="evidence" value="ECO:0007669"/>
    <property type="project" value="TreeGrafter"/>
</dbReference>
<keyword evidence="7" id="KW-1185">Reference proteome</keyword>
<name>A0A8C6TE39_9GOBI</name>
<dbReference type="Gene3D" id="2.30.29.30">
    <property type="entry name" value="Pleckstrin-homology domain (PH domain)/Phosphotyrosine-binding domain (PTB)"/>
    <property type="match status" value="2"/>
</dbReference>
<dbReference type="Proteomes" id="UP000694523">
    <property type="component" value="Unplaced"/>
</dbReference>
<dbReference type="PROSITE" id="PS51064">
    <property type="entry name" value="IRS_PTB"/>
    <property type="match status" value="1"/>
</dbReference>
<protein>
    <submittedName>
        <fullName evidence="6">Si:ch73-335l21.1</fullName>
    </submittedName>
</protein>
<dbReference type="FunFam" id="2.30.29.30:FF:000029">
    <property type="entry name" value="Insulin receptor substrate 1"/>
    <property type="match status" value="1"/>
</dbReference>